<dbReference type="PANTHER" id="PTHR48051">
    <property type="match status" value="1"/>
</dbReference>
<dbReference type="Pfam" id="PF23598">
    <property type="entry name" value="LRR_14"/>
    <property type="match status" value="1"/>
</dbReference>
<dbReference type="SMART" id="SM00369">
    <property type="entry name" value="LRR_TYP"/>
    <property type="match status" value="5"/>
</dbReference>
<proteinExistence type="predicted"/>
<dbReference type="OrthoDB" id="7375393at2"/>
<name>A0A1X7D4G8_TRICW</name>
<dbReference type="Gene3D" id="3.80.10.10">
    <property type="entry name" value="Ribonuclease Inhibitor"/>
    <property type="match status" value="2"/>
</dbReference>
<dbReference type="InterPro" id="IPR001611">
    <property type="entry name" value="Leu-rich_rpt"/>
</dbReference>
<keyword evidence="1" id="KW-0433">Leucine-rich repeat</keyword>
<evidence type="ECO:0000256" key="3">
    <source>
        <dbReference type="SAM" id="MobiDB-lite"/>
    </source>
</evidence>
<dbReference type="EMBL" id="FXAH01000002">
    <property type="protein sequence ID" value="SMF08780.1"/>
    <property type="molecule type" value="Genomic_DNA"/>
</dbReference>
<sequence length="670" mass="72757">MKNIKLSGLLCGAGWADCTQPASRRDATGAGDQPSSQRRAGGPLDALSPRRTPPDFKKGLDVWKGKAAREQHRAAAGELIERAQLEGKGELVLSSLRLTSVPPQIGALKKLQVLDLSDNNLSDLPASIGDLESLTHLFLDANHLERLPDELENLGQLKHLSAPGNRLSQVPESLHKLQRLQRVDLKSNQLWTLPPKWAELLTRLRRLDLSDNQLTQMPTLPDQNLAGARADVRGRTLELNLSNNAISNLPISYGSFRYHNRFNDHTLINLAQTIIVRTENTRIRESLVAVGRLSPGRGVSAHDAKMFARQTSRAARGKQPSDQDGASCDSFDGYVRRHGEQGQAARFGRRPEMPPESPRSELGERPEWTKPAAARGLDGVAGLFAALGARPAPNAAPDIMAVLAKELQNLPQAQQAAVIGQLAAVPPEVLEAELARMQAVWHGGTAEPSGAPPNVPPASTFAPQAPFAFGTQPTQPLAPQFGMAPPSSVPPVPSFAMPMANRFTAQPVPQPFFMEPELPRGGAQASAERTDAWHTVNEIAANNAPPPWAAARAQQSGAHQEGVDRWAKPTWTTRSTQEEVRTSTETNAYAEPPVFDAHGWSRQSNATPSAQSGYDAMPQYRMPAADEAPPAYQTASDHQFHAAYRTEAEDFDAISMLERMMRMINGDSVD</sequence>
<evidence type="ECO:0000256" key="2">
    <source>
        <dbReference type="ARBA" id="ARBA00022737"/>
    </source>
</evidence>
<dbReference type="STRING" id="28094.SAMN06295900_102388"/>
<evidence type="ECO:0000313" key="5">
    <source>
        <dbReference type="EMBL" id="SMF08780.1"/>
    </source>
</evidence>
<dbReference type="RefSeq" id="WP_085225164.1">
    <property type="nucleotide sequence ID" value="NZ_BSQD01000002.1"/>
</dbReference>
<feature type="compositionally biased region" description="Basic and acidic residues" evidence="3">
    <location>
        <begin position="349"/>
        <end position="365"/>
    </location>
</feature>
<dbReference type="AlphaFoldDB" id="A0A1X7D4G8"/>
<keyword evidence="6" id="KW-1185">Reference proteome</keyword>
<dbReference type="SMART" id="SM00365">
    <property type="entry name" value="LRR_SD22"/>
    <property type="match status" value="3"/>
</dbReference>
<protein>
    <submittedName>
        <fullName evidence="5">Leucine rich repeat-containing protein</fullName>
    </submittedName>
</protein>
<gene>
    <name evidence="5" type="ORF">SAMN06295900_102388</name>
</gene>
<feature type="region of interest" description="Disordered" evidence="3">
    <location>
        <begin position="310"/>
        <end position="365"/>
    </location>
</feature>
<feature type="region of interest" description="Disordered" evidence="3">
    <location>
        <begin position="22"/>
        <end position="59"/>
    </location>
</feature>
<dbReference type="SUPFAM" id="SSF52058">
    <property type="entry name" value="L domain-like"/>
    <property type="match status" value="1"/>
</dbReference>
<feature type="compositionally biased region" description="Polar residues" evidence="3">
    <location>
        <begin position="601"/>
        <end position="612"/>
    </location>
</feature>
<evidence type="ECO:0000313" key="6">
    <source>
        <dbReference type="Proteomes" id="UP000192911"/>
    </source>
</evidence>
<evidence type="ECO:0000259" key="4">
    <source>
        <dbReference type="Pfam" id="PF23598"/>
    </source>
</evidence>
<keyword evidence="2" id="KW-0677">Repeat</keyword>
<reference evidence="6" key="1">
    <citation type="submission" date="2017-04" db="EMBL/GenBank/DDBJ databases">
        <authorList>
            <person name="Varghese N."/>
            <person name="Submissions S."/>
        </authorList>
    </citation>
    <scope>NUCLEOTIDE SEQUENCE [LARGE SCALE GENOMIC DNA]</scope>
    <source>
        <strain evidence="6">Ballard 720</strain>
    </source>
</reference>
<dbReference type="SMART" id="SM00364">
    <property type="entry name" value="LRR_BAC"/>
    <property type="match status" value="4"/>
</dbReference>
<accession>A0A1X7D4G8</accession>
<dbReference type="InterPro" id="IPR055414">
    <property type="entry name" value="LRR_R13L4/SHOC2-like"/>
</dbReference>
<dbReference type="InterPro" id="IPR050216">
    <property type="entry name" value="LRR_domain-containing"/>
</dbReference>
<dbReference type="PRINTS" id="PR00019">
    <property type="entry name" value="LEURICHRPT"/>
</dbReference>
<dbReference type="GO" id="GO:0005737">
    <property type="term" value="C:cytoplasm"/>
    <property type="evidence" value="ECO:0007669"/>
    <property type="project" value="TreeGrafter"/>
</dbReference>
<feature type="region of interest" description="Disordered" evidence="3">
    <location>
        <begin position="595"/>
        <end position="616"/>
    </location>
</feature>
<dbReference type="InterPro" id="IPR003591">
    <property type="entry name" value="Leu-rich_rpt_typical-subtyp"/>
</dbReference>
<dbReference type="InterPro" id="IPR032675">
    <property type="entry name" value="LRR_dom_sf"/>
</dbReference>
<dbReference type="GeneID" id="95552290"/>
<dbReference type="Proteomes" id="UP000192911">
    <property type="component" value="Unassembled WGS sequence"/>
</dbReference>
<dbReference type="PANTHER" id="PTHR48051:SF1">
    <property type="entry name" value="RAS SUPPRESSOR PROTEIN 1"/>
    <property type="match status" value="1"/>
</dbReference>
<dbReference type="PROSITE" id="PS51450">
    <property type="entry name" value="LRR"/>
    <property type="match status" value="3"/>
</dbReference>
<evidence type="ECO:0000256" key="1">
    <source>
        <dbReference type="ARBA" id="ARBA00022614"/>
    </source>
</evidence>
<organism evidence="5 6">
    <name type="scientific">Trinickia caryophylli</name>
    <name type="common">Paraburkholderia caryophylli</name>
    <dbReference type="NCBI Taxonomy" id="28094"/>
    <lineage>
        <taxon>Bacteria</taxon>
        <taxon>Pseudomonadati</taxon>
        <taxon>Pseudomonadota</taxon>
        <taxon>Betaproteobacteria</taxon>
        <taxon>Burkholderiales</taxon>
        <taxon>Burkholderiaceae</taxon>
        <taxon>Trinickia</taxon>
    </lineage>
</organism>
<feature type="domain" description="Disease resistance R13L4/SHOC-2-like LRR" evidence="4">
    <location>
        <begin position="91"/>
        <end position="161"/>
    </location>
</feature>